<reference evidence="4" key="1">
    <citation type="journal article" date="2019" name="Database">
        <title>The radish genome database (RadishGD): an integrated information resource for radish genomics.</title>
        <authorList>
            <person name="Yu H.J."/>
            <person name="Baek S."/>
            <person name="Lee Y.J."/>
            <person name="Cho A."/>
            <person name="Mun J.H."/>
        </authorList>
    </citation>
    <scope>NUCLEOTIDE SEQUENCE [LARGE SCALE GENOMIC DNA]</scope>
    <source>
        <strain evidence="4">cv. WK10039</strain>
    </source>
</reference>
<dbReference type="KEGG" id="rsz:108839928"/>
<protein>
    <recommendedName>
        <fullName evidence="2">RING-type E3 ubiquitin transferase</fullName>
        <ecNumber evidence="2">2.3.2.27</ecNumber>
    </recommendedName>
</protein>
<evidence type="ECO:0000256" key="2">
    <source>
        <dbReference type="ARBA" id="ARBA00012483"/>
    </source>
</evidence>
<gene>
    <name evidence="5" type="primary">LOC108839928</name>
</gene>
<name>A0A6J0M9E4_RAPSA</name>
<accession>A0A6J0M9E4</accession>
<proteinExistence type="predicted"/>
<sequence>MAELMAMGNDVVHIAVKNDVKESRSTLVWALRNLGANKVCILHVYEPKFASPTARKFEELDAIMYETLHDYFDICQQEGVNEDDIYISCIEMNDVKQGILELIHYSKIKKLVMGAASDHHYSEYALEICYILKSLSSLLLT</sequence>
<organism evidence="4 5">
    <name type="scientific">Raphanus sativus</name>
    <name type="common">Radish</name>
    <name type="synonym">Raphanus raphanistrum var. sativus</name>
    <dbReference type="NCBI Taxonomy" id="3726"/>
    <lineage>
        <taxon>Eukaryota</taxon>
        <taxon>Viridiplantae</taxon>
        <taxon>Streptophyta</taxon>
        <taxon>Embryophyta</taxon>
        <taxon>Tracheophyta</taxon>
        <taxon>Spermatophyta</taxon>
        <taxon>Magnoliopsida</taxon>
        <taxon>eudicotyledons</taxon>
        <taxon>Gunneridae</taxon>
        <taxon>Pentapetalae</taxon>
        <taxon>rosids</taxon>
        <taxon>malvids</taxon>
        <taxon>Brassicales</taxon>
        <taxon>Brassicaceae</taxon>
        <taxon>Brassiceae</taxon>
        <taxon>Raphanus</taxon>
    </lineage>
</organism>
<dbReference type="RefSeq" id="XP_018468216.2">
    <property type="nucleotide sequence ID" value="XM_018612714.2"/>
</dbReference>
<reference evidence="5" key="2">
    <citation type="submission" date="2025-08" db="UniProtKB">
        <authorList>
            <consortium name="RefSeq"/>
        </authorList>
    </citation>
    <scope>IDENTIFICATION</scope>
    <source>
        <tissue evidence="5">Leaf</tissue>
    </source>
</reference>
<dbReference type="InterPro" id="IPR014729">
    <property type="entry name" value="Rossmann-like_a/b/a_fold"/>
</dbReference>
<dbReference type="PANTHER" id="PTHR45647">
    <property type="entry name" value="OS02G0152300 PROTEIN"/>
    <property type="match status" value="1"/>
</dbReference>
<dbReference type="InterPro" id="IPR051348">
    <property type="entry name" value="U-box_ubiquitin_ligases"/>
</dbReference>
<dbReference type="Proteomes" id="UP000504610">
    <property type="component" value="Chromosome 2"/>
</dbReference>
<dbReference type="PANTHER" id="PTHR45647:SF35">
    <property type="entry name" value="U-BOX DOMAIN-CONTAINING PROTEIN 55-RELATED"/>
    <property type="match status" value="1"/>
</dbReference>
<dbReference type="AlphaFoldDB" id="A0A6J0M9E4"/>
<dbReference type="GeneID" id="108839928"/>
<dbReference type="EC" id="2.3.2.27" evidence="2"/>
<keyword evidence="4" id="KW-1185">Reference proteome</keyword>
<dbReference type="OrthoDB" id="10064100at2759"/>
<evidence type="ECO:0000313" key="4">
    <source>
        <dbReference type="Proteomes" id="UP000504610"/>
    </source>
</evidence>
<dbReference type="GO" id="GO:0061630">
    <property type="term" value="F:ubiquitin protein ligase activity"/>
    <property type="evidence" value="ECO:0007669"/>
    <property type="project" value="UniProtKB-EC"/>
</dbReference>
<dbReference type="Gene3D" id="3.40.50.620">
    <property type="entry name" value="HUPs"/>
    <property type="match status" value="1"/>
</dbReference>
<evidence type="ECO:0000313" key="5">
    <source>
        <dbReference type="RefSeq" id="XP_018468216.2"/>
    </source>
</evidence>
<evidence type="ECO:0000256" key="3">
    <source>
        <dbReference type="ARBA" id="ARBA00022786"/>
    </source>
</evidence>
<keyword evidence="3" id="KW-0833">Ubl conjugation pathway</keyword>
<comment type="catalytic activity">
    <reaction evidence="1">
        <text>S-ubiquitinyl-[E2 ubiquitin-conjugating enzyme]-L-cysteine + [acceptor protein]-L-lysine = [E2 ubiquitin-conjugating enzyme]-L-cysteine + N(6)-ubiquitinyl-[acceptor protein]-L-lysine.</text>
        <dbReference type="EC" id="2.3.2.27"/>
    </reaction>
</comment>
<evidence type="ECO:0000256" key="1">
    <source>
        <dbReference type="ARBA" id="ARBA00000900"/>
    </source>
</evidence>